<dbReference type="AlphaFoldDB" id="A0A5R8QHR9"/>
<evidence type="ECO:0000256" key="1">
    <source>
        <dbReference type="SAM" id="Phobius"/>
    </source>
</evidence>
<sequence>MLESVLHALFELDKRKGDSDEKNKLVIIVGILFLLLGSIFGGTLYLLEWDKAMLWEHGKIDYLTQYANIYNCIRDSEAVLMICGFVILLLLFIVAIIGLLRYKQNKLIFIVTIVGVLLAPLVMVGYYMIMWAIPLFIVGCIVFALFCFFFRKV</sequence>
<feature type="transmembrane region" description="Helical" evidence="1">
    <location>
        <begin position="25"/>
        <end position="47"/>
    </location>
</feature>
<protein>
    <submittedName>
        <fullName evidence="2">Uncharacterized protein</fullName>
    </submittedName>
</protein>
<feature type="transmembrane region" description="Helical" evidence="1">
    <location>
        <begin position="133"/>
        <end position="150"/>
    </location>
</feature>
<evidence type="ECO:0000313" key="3">
    <source>
        <dbReference type="Proteomes" id="UP000306912"/>
    </source>
</evidence>
<comment type="caution">
    <text evidence="2">The sequence shown here is derived from an EMBL/GenBank/DDBJ whole genome shotgun (WGS) entry which is preliminary data.</text>
</comment>
<dbReference type="EMBL" id="VBWP01000001">
    <property type="protein sequence ID" value="TLG77230.1"/>
    <property type="molecule type" value="Genomic_DNA"/>
</dbReference>
<feature type="transmembrane region" description="Helical" evidence="1">
    <location>
        <begin position="78"/>
        <end position="100"/>
    </location>
</feature>
<accession>A0A5R8QHR9</accession>
<reference evidence="2 3" key="1">
    <citation type="submission" date="2019-05" db="EMBL/GenBank/DDBJ databases">
        <title>Culicoidintestinum kansasii gen. nov., sp. nov. from the gastrointestinal tract of the biting midge, Culicoides sonorensis.</title>
        <authorList>
            <person name="Neupane S."/>
            <person name="Ghosh A."/>
            <person name="Gunther S."/>
            <person name="Martin K."/>
            <person name="Zurek L."/>
        </authorList>
    </citation>
    <scope>NUCLEOTIDE SEQUENCE [LARGE SCALE GENOMIC DNA]</scope>
    <source>
        <strain evidence="2 3">CS-1</strain>
    </source>
</reference>
<gene>
    <name evidence="2" type="ORF">FEZ08_01035</name>
</gene>
<name>A0A5R8QHR9_9FIRM</name>
<evidence type="ECO:0000313" key="2">
    <source>
        <dbReference type="EMBL" id="TLG77230.1"/>
    </source>
</evidence>
<dbReference type="Proteomes" id="UP000306912">
    <property type="component" value="Unassembled WGS sequence"/>
</dbReference>
<keyword evidence="1" id="KW-1133">Transmembrane helix</keyword>
<keyword evidence="1" id="KW-0472">Membrane</keyword>
<organism evidence="2 3">
    <name type="scientific">Culicoidibacter larvae</name>
    <dbReference type="NCBI Taxonomy" id="2579976"/>
    <lineage>
        <taxon>Bacteria</taxon>
        <taxon>Bacillati</taxon>
        <taxon>Bacillota</taxon>
        <taxon>Culicoidibacteria</taxon>
        <taxon>Culicoidibacterales</taxon>
        <taxon>Culicoidibacteraceae</taxon>
        <taxon>Culicoidibacter</taxon>
    </lineage>
</organism>
<dbReference type="RefSeq" id="WP_138189838.1">
    <property type="nucleotide sequence ID" value="NZ_VBWP01000001.1"/>
</dbReference>
<feature type="transmembrane region" description="Helical" evidence="1">
    <location>
        <begin position="107"/>
        <end position="127"/>
    </location>
</feature>
<keyword evidence="3" id="KW-1185">Reference proteome</keyword>
<dbReference type="InParanoid" id="A0A5R8QHR9"/>
<proteinExistence type="predicted"/>
<keyword evidence="1" id="KW-0812">Transmembrane</keyword>